<keyword evidence="1" id="KW-1133">Transmembrane helix</keyword>
<proteinExistence type="predicted"/>
<organism evidence="2">
    <name type="scientific">Megaviridae environmental sample</name>
    <dbReference type="NCBI Taxonomy" id="1737588"/>
    <lineage>
        <taxon>Viruses</taxon>
        <taxon>Varidnaviria</taxon>
        <taxon>Bamfordvirae</taxon>
        <taxon>Nucleocytoviricota</taxon>
        <taxon>Megaviricetes</taxon>
        <taxon>Imitervirales</taxon>
        <taxon>Mimiviridae</taxon>
        <taxon>environmental samples</taxon>
    </lineage>
</organism>
<accession>A0A5J6VJM8</accession>
<dbReference type="EMBL" id="MN448287">
    <property type="protein sequence ID" value="QFG74366.1"/>
    <property type="molecule type" value="Genomic_DNA"/>
</dbReference>
<evidence type="ECO:0000256" key="1">
    <source>
        <dbReference type="SAM" id="Phobius"/>
    </source>
</evidence>
<sequence length="227" mass="27056">MSAKIQQIYNILKQDMMVRGSISVHDFIRYETLEQKQALLDKILYENSYDMWTHNPYYTEQYYFTIPNSMMKTIMRLFEYGCQYNFSPIRNVNPSVCLIINNQIQNYIDNNVKNKSSLYIACNTNNTHAVTQLLQIDHIINNDIYMSILNNTERNTEAIHLLQNSMKPWKPLRNSLYPISFTNIVMLLLLIFYRRFNEGIVTLPDEMIHSILYRCSRYQFSILEITK</sequence>
<reference evidence="2" key="1">
    <citation type="journal article" date="2019" name="Philos. Trans. R. Soc. Lond., B, Biol. Sci.">
        <title>Targeted metagenomic recovery of four divergent viruses reveals shared and distinctive characteristics of giant viruses of marine eukaryotes.</title>
        <authorList>
            <person name="Needham D.M."/>
            <person name="Poirier C."/>
            <person name="Hehenberger E."/>
            <person name="Jimenez V."/>
            <person name="Swalwell J.E."/>
            <person name="Santoro A.E."/>
            <person name="Worden A.Z."/>
        </authorList>
    </citation>
    <scope>NUCLEOTIDE SEQUENCE</scope>
    <source>
        <strain evidence="2">MPacV-611</strain>
    </source>
</reference>
<keyword evidence="1" id="KW-0812">Transmembrane</keyword>
<evidence type="ECO:0000313" key="2">
    <source>
        <dbReference type="EMBL" id="QFG74366.1"/>
    </source>
</evidence>
<protein>
    <submittedName>
        <fullName evidence="2">Uncharacterized protein</fullName>
    </submittedName>
</protein>
<feature type="transmembrane region" description="Helical" evidence="1">
    <location>
        <begin position="175"/>
        <end position="193"/>
    </location>
</feature>
<name>A0A5J6VJM8_9VIRU</name>
<keyword evidence="1" id="KW-0472">Membrane</keyword>